<keyword evidence="5" id="KW-0539">Nucleus</keyword>
<dbReference type="InterPro" id="IPR045347">
    <property type="entry name" value="HIND"/>
</dbReference>
<evidence type="ECO:0000313" key="8">
    <source>
        <dbReference type="Proteomes" id="UP001153069"/>
    </source>
</evidence>
<dbReference type="Pfam" id="PF03343">
    <property type="entry name" value="SART-1"/>
    <property type="match status" value="2"/>
</dbReference>
<proteinExistence type="inferred from homology"/>
<dbReference type="AlphaFoldDB" id="A0A9N8HKB3"/>
<reference evidence="7" key="1">
    <citation type="submission" date="2020-06" db="EMBL/GenBank/DDBJ databases">
        <authorList>
            <consortium name="Plant Systems Biology data submission"/>
        </authorList>
    </citation>
    <scope>NUCLEOTIDE SEQUENCE</scope>
    <source>
        <strain evidence="7">D6</strain>
    </source>
</reference>
<feature type="compositionally biased region" description="Basic residues" evidence="6">
    <location>
        <begin position="406"/>
        <end position="415"/>
    </location>
</feature>
<keyword evidence="3" id="KW-0507">mRNA processing</keyword>
<feature type="compositionally biased region" description="Acidic residues" evidence="6">
    <location>
        <begin position="419"/>
        <end position="431"/>
    </location>
</feature>
<dbReference type="EMBL" id="CAICTM010000821">
    <property type="protein sequence ID" value="CAB9517016.1"/>
    <property type="molecule type" value="Genomic_DNA"/>
</dbReference>
<evidence type="ECO:0000256" key="2">
    <source>
        <dbReference type="ARBA" id="ARBA00006076"/>
    </source>
</evidence>
<keyword evidence="8" id="KW-1185">Reference proteome</keyword>
<dbReference type="PANTHER" id="PTHR14152:SF5">
    <property type="entry name" value="U4_U6.U5 TRI-SNRNP-ASSOCIATED PROTEIN 1"/>
    <property type="match status" value="1"/>
</dbReference>
<organism evidence="7 8">
    <name type="scientific">Seminavis robusta</name>
    <dbReference type="NCBI Taxonomy" id="568900"/>
    <lineage>
        <taxon>Eukaryota</taxon>
        <taxon>Sar</taxon>
        <taxon>Stramenopiles</taxon>
        <taxon>Ochrophyta</taxon>
        <taxon>Bacillariophyta</taxon>
        <taxon>Bacillariophyceae</taxon>
        <taxon>Bacillariophycidae</taxon>
        <taxon>Naviculales</taxon>
        <taxon>Naviculaceae</taxon>
        <taxon>Seminavis</taxon>
    </lineage>
</organism>
<feature type="region of interest" description="Disordered" evidence="6">
    <location>
        <begin position="555"/>
        <end position="576"/>
    </location>
</feature>
<gene>
    <name evidence="7" type="ORF">SEMRO_822_G207490.1</name>
</gene>
<dbReference type="GO" id="GO:0045292">
    <property type="term" value="P:mRNA cis splicing, via spliceosome"/>
    <property type="evidence" value="ECO:0007669"/>
    <property type="project" value="TreeGrafter"/>
</dbReference>
<comment type="subcellular location">
    <subcellularLocation>
        <location evidence="1">Nucleus</location>
    </subcellularLocation>
</comment>
<feature type="compositionally biased region" description="Basic and acidic residues" evidence="6">
    <location>
        <begin position="756"/>
        <end position="766"/>
    </location>
</feature>
<evidence type="ECO:0000256" key="5">
    <source>
        <dbReference type="ARBA" id="ARBA00023242"/>
    </source>
</evidence>
<evidence type="ECO:0000313" key="7">
    <source>
        <dbReference type="EMBL" id="CAB9517016.1"/>
    </source>
</evidence>
<comment type="caution">
    <text evidence="7">The sequence shown here is derived from an EMBL/GenBank/DDBJ whole genome shotgun (WGS) entry which is preliminary data.</text>
</comment>
<feature type="compositionally biased region" description="Basic residues" evidence="6">
    <location>
        <begin position="143"/>
        <end position="154"/>
    </location>
</feature>
<protein>
    <submittedName>
        <fullName evidence="7">Tri-snRNP-associated protein 1</fullName>
    </submittedName>
</protein>
<feature type="compositionally biased region" description="Basic and acidic residues" evidence="6">
    <location>
        <begin position="155"/>
        <end position="166"/>
    </location>
</feature>
<evidence type="ECO:0000256" key="3">
    <source>
        <dbReference type="ARBA" id="ARBA00022664"/>
    </source>
</evidence>
<feature type="compositionally biased region" description="Basic and acidic residues" evidence="6">
    <location>
        <begin position="443"/>
        <end position="469"/>
    </location>
</feature>
<dbReference type="GO" id="GO:0000481">
    <property type="term" value="P:maturation of 5S rRNA"/>
    <property type="evidence" value="ECO:0007669"/>
    <property type="project" value="TreeGrafter"/>
</dbReference>
<feature type="region of interest" description="Disordered" evidence="6">
    <location>
        <begin position="332"/>
        <end position="491"/>
    </location>
</feature>
<dbReference type="GO" id="GO:0046540">
    <property type="term" value="C:U4/U6 x U5 tri-snRNP complex"/>
    <property type="evidence" value="ECO:0007669"/>
    <property type="project" value="InterPro"/>
</dbReference>
<feature type="compositionally biased region" description="Polar residues" evidence="6">
    <location>
        <begin position="111"/>
        <end position="126"/>
    </location>
</feature>
<feature type="compositionally biased region" description="Basic and acidic residues" evidence="6">
    <location>
        <begin position="555"/>
        <end position="574"/>
    </location>
</feature>
<feature type="region of interest" description="Disordered" evidence="6">
    <location>
        <begin position="252"/>
        <end position="297"/>
    </location>
</feature>
<feature type="compositionally biased region" description="Basic and acidic residues" evidence="6">
    <location>
        <begin position="83"/>
        <end position="107"/>
    </location>
</feature>
<feature type="region of interest" description="Disordered" evidence="6">
    <location>
        <begin position="747"/>
        <end position="784"/>
    </location>
</feature>
<comment type="similarity">
    <text evidence="2">Belongs to the SNU66/SART1 family.</text>
</comment>
<dbReference type="PANTHER" id="PTHR14152">
    <property type="entry name" value="SQUAMOUS CELL CARCINOMA ANTIGEN RECOGNISED BY CYTOTOXIC T LYMPHOCYTES"/>
    <property type="match status" value="1"/>
</dbReference>
<evidence type="ECO:0000256" key="4">
    <source>
        <dbReference type="ARBA" id="ARBA00023187"/>
    </source>
</evidence>
<keyword evidence="4" id="KW-0508">mRNA splicing</keyword>
<feature type="compositionally biased region" description="Basic residues" evidence="6">
    <location>
        <begin position="340"/>
        <end position="370"/>
    </location>
</feature>
<dbReference type="Pfam" id="PF19252">
    <property type="entry name" value="HIND"/>
    <property type="match status" value="2"/>
</dbReference>
<dbReference type="InterPro" id="IPR005011">
    <property type="entry name" value="SNU66/SART1"/>
</dbReference>
<evidence type="ECO:0000256" key="1">
    <source>
        <dbReference type="ARBA" id="ARBA00004123"/>
    </source>
</evidence>
<evidence type="ECO:0000256" key="6">
    <source>
        <dbReference type="SAM" id="MobiDB-lite"/>
    </source>
</evidence>
<name>A0A9N8HKB3_9STRA</name>
<feature type="region of interest" description="Disordered" evidence="6">
    <location>
        <begin position="83"/>
        <end position="166"/>
    </location>
</feature>
<dbReference type="Proteomes" id="UP001153069">
    <property type="component" value="Unassembled WGS sequence"/>
</dbReference>
<dbReference type="OrthoDB" id="5583at2759"/>
<sequence length="800" mass="88371">MANQEVIELSVDETNKLRAELGLAPLRIDGHSTKKESLLAADNNQGEGEEVLELSVDDTNALRAKLGLPPLRSIKENIQDANLKAKQEEEEKQKAAAQERLENDVKKGIASTFTAKSLGETESTDVASWAAKLMRQQQSKEEKKKKKKDKKSKKKNDDKYDADDLKGMTVSHAMGDLEAGSTTVMTLADAPILTTKESNPQIVTGLNEDATQLENVNLAEASKQQDGLRKKRQLEMGMGRAGGYAGFDDDEFVELGGTGAPSKRTRGGGDPATGSSTSSTKKTGKGFQIGDDANANDAKAGTDMFAAMEAGKAISLEPMQADVQASDFLTEQEDLELRGKKEKKAKKKEKFDKKKKKKDKKKDKKKHRRRQTEDDDDDNSEVENKEPSGKSLLEELEETAEDDDKKKKKKSRKRSRRDDDDDKEDDVEMEEAPPSSVHPTTAVKKESKDSDVDKTDKRAKYDAIMDKGNARTQQAFAKKKQKEEDDALDEEPDDAFLNAALAKARRLKKLRDMSGAKKGAQAVVQAVQQMMPDQTPSSDGVTFSVDDTREFTRALRAKSEQQSRKAAAKEKEKPAANTITTTTTAVKKEPTAVVVETVTTKPDGVAATNNDDEFEEDVDMAELAKEVKDDDEYNTGNNFLEGTTGNTVAVGRGLAGVVHLFKQTGDLTRKNAGKEEMRGRAKDERTYEDYEAVDLKSVVKIDERYATDKDKDLANREVKLEYRDKHGRLLTRKAAFRELCYQFHGHGSSKRKVEKRQKQMARENAEARLASQQSDGGPGTFGALKATQKATGKAFVVHKT</sequence>
<accession>A0A9N8HKB3</accession>